<dbReference type="PROSITE" id="PS51194">
    <property type="entry name" value="HELICASE_CTER"/>
    <property type="match status" value="1"/>
</dbReference>
<dbReference type="Pfam" id="PF00270">
    <property type="entry name" value="DEAD"/>
    <property type="match status" value="1"/>
</dbReference>
<dbReference type="InterPro" id="IPR014001">
    <property type="entry name" value="Helicase_ATP-bd"/>
</dbReference>
<evidence type="ECO:0000256" key="3">
    <source>
        <dbReference type="ARBA" id="ARBA00022741"/>
    </source>
</evidence>
<dbReference type="PROSITE" id="PS51195">
    <property type="entry name" value="Q_MOTIF"/>
    <property type="match status" value="1"/>
</dbReference>
<keyword evidence="14" id="KW-1185">Reference proteome</keyword>
<gene>
    <name evidence="13" type="primary">deaD</name>
    <name evidence="13" type="ORF">BCHRO640_114</name>
</gene>
<dbReference type="Pfam" id="PF00271">
    <property type="entry name" value="Helicase_C"/>
    <property type="match status" value="1"/>
</dbReference>
<dbReference type="Gene3D" id="3.30.70.330">
    <property type="match status" value="1"/>
</dbReference>
<evidence type="ECO:0000259" key="11">
    <source>
        <dbReference type="PROSITE" id="PS51194"/>
    </source>
</evidence>
<proteinExistence type="inferred from homology"/>
<dbReference type="PROSITE" id="PS51192">
    <property type="entry name" value="HELICASE_ATP_BIND_1"/>
    <property type="match status" value="1"/>
</dbReference>
<dbReference type="InterPro" id="IPR001650">
    <property type="entry name" value="Helicase_C-like"/>
</dbReference>
<dbReference type="CDD" id="cd18787">
    <property type="entry name" value="SF2_C_DEAD"/>
    <property type="match status" value="1"/>
</dbReference>
<dbReference type="InterPro" id="IPR057325">
    <property type="entry name" value="DeaD_dimer"/>
</dbReference>
<dbReference type="Gene3D" id="3.40.50.300">
    <property type="entry name" value="P-loop containing nucleotide triphosphate hydrolases"/>
    <property type="match status" value="2"/>
</dbReference>
<evidence type="ECO:0000259" key="12">
    <source>
        <dbReference type="PROSITE" id="PS51195"/>
    </source>
</evidence>
<evidence type="ECO:0000256" key="7">
    <source>
        <dbReference type="ARBA" id="ARBA00023016"/>
    </source>
</evidence>
<keyword evidence="7" id="KW-0346">Stress response</keyword>
<keyword evidence="5 9" id="KW-0347">Helicase</keyword>
<dbReference type="InterPro" id="IPR044742">
    <property type="entry name" value="DEAD/DEAH_RhlB"/>
</dbReference>
<keyword evidence="4 9" id="KW-0378">Hydrolase</keyword>
<reference evidence="13 14" key="1">
    <citation type="journal article" date="2013" name="Genome Biol. Evol.">
        <title>Sequence context of indel mutations and their effect on protein evolution in a bacterial endosymbiont.</title>
        <authorList>
            <person name="Williams L.E."/>
            <person name="Wernegreen J.J."/>
        </authorList>
    </citation>
    <scope>NUCLEOTIDE SEQUENCE [LARGE SCALE GENOMIC DNA]</scope>
    <source>
        <strain evidence="13 14">640</strain>
    </source>
</reference>
<dbReference type="InterPro" id="IPR005580">
    <property type="entry name" value="DbpA/CsdA_RNA-bd_dom"/>
</dbReference>
<evidence type="ECO:0000256" key="8">
    <source>
        <dbReference type="PROSITE-ProRule" id="PRU00552"/>
    </source>
</evidence>
<dbReference type="InterPro" id="IPR000629">
    <property type="entry name" value="RNA-helicase_DEAD-box_CS"/>
</dbReference>
<protein>
    <recommendedName>
        <fullName evidence="1">RNA helicase</fullName>
        <ecNumber evidence="1">3.6.4.13</ecNumber>
    </recommendedName>
</protein>
<dbReference type="SUPFAM" id="SSF52540">
    <property type="entry name" value="P-loop containing nucleoside triphosphate hydrolases"/>
    <property type="match status" value="1"/>
</dbReference>
<dbReference type="EC" id="3.6.4.13" evidence="1"/>
<dbReference type="PANTHER" id="PTHR47963:SF8">
    <property type="entry name" value="ATP-DEPENDENT RNA HELICASE DEAD"/>
    <property type="match status" value="1"/>
</dbReference>
<dbReference type="InterPro" id="IPR050547">
    <property type="entry name" value="DEAD_box_RNA_helicases"/>
</dbReference>
<dbReference type="InterPro" id="IPR014014">
    <property type="entry name" value="RNA_helicase_DEAD_Q_motif"/>
</dbReference>
<evidence type="ECO:0000313" key="14">
    <source>
        <dbReference type="Proteomes" id="UP000011067"/>
    </source>
</evidence>
<dbReference type="InterPro" id="IPR011545">
    <property type="entry name" value="DEAD/DEAH_box_helicase_dom"/>
</dbReference>
<feature type="domain" description="DEAD-box RNA helicase Q" evidence="12">
    <location>
        <begin position="6"/>
        <end position="34"/>
    </location>
</feature>
<dbReference type="InterPro" id="IPR027417">
    <property type="entry name" value="P-loop_NTPase"/>
</dbReference>
<accession>A0ABM5NCT0</accession>
<organism evidence="13 14">
    <name type="scientific">Candidatus Blochmanniella chromaiodes str. 640</name>
    <dbReference type="NCBI Taxonomy" id="1240471"/>
    <lineage>
        <taxon>Bacteria</taxon>
        <taxon>Pseudomonadati</taxon>
        <taxon>Pseudomonadota</taxon>
        <taxon>Gammaproteobacteria</taxon>
        <taxon>Enterobacterales</taxon>
        <taxon>Enterobacteriaceae</taxon>
        <taxon>ant endosymbionts</taxon>
        <taxon>Candidatus Blochmanniella</taxon>
    </lineage>
</organism>
<name>A0ABM5NCT0_9ENTR</name>
<feature type="domain" description="Helicase ATP-binding" evidence="10">
    <location>
        <begin position="37"/>
        <end position="208"/>
    </location>
</feature>
<dbReference type="SMART" id="SM00487">
    <property type="entry name" value="DEXDc"/>
    <property type="match status" value="1"/>
</dbReference>
<dbReference type="PROSITE" id="PS00039">
    <property type="entry name" value="DEAD_ATP_HELICASE"/>
    <property type="match status" value="1"/>
</dbReference>
<dbReference type="EMBL" id="CP003903">
    <property type="protein sequence ID" value="AGC03395.1"/>
    <property type="molecule type" value="Genomic_DNA"/>
</dbReference>
<keyword evidence="2" id="KW-0963">Cytoplasm</keyword>
<dbReference type="Proteomes" id="UP000011067">
    <property type="component" value="Chromosome"/>
</dbReference>
<evidence type="ECO:0000256" key="5">
    <source>
        <dbReference type="ARBA" id="ARBA00022806"/>
    </source>
</evidence>
<dbReference type="RefSeq" id="WP_015344404.1">
    <property type="nucleotide sequence ID" value="NC_020075.1"/>
</dbReference>
<keyword evidence="6 9" id="KW-0067">ATP-binding</keyword>
<evidence type="ECO:0000313" key="13">
    <source>
        <dbReference type="EMBL" id="AGC03395.1"/>
    </source>
</evidence>
<dbReference type="InterPro" id="IPR012677">
    <property type="entry name" value="Nucleotide-bd_a/b_plait_sf"/>
</dbReference>
<keyword evidence="3 9" id="KW-0547">Nucleotide-binding</keyword>
<evidence type="ECO:0000256" key="4">
    <source>
        <dbReference type="ARBA" id="ARBA00022801"/>
    </source>
</evidence>
<dbReference type="CDD" id="cd00268">
    <property type="entry name" value="DEADc"/>
    <property type="match status" value="1"/>
</dbReference>
<sequence length="570" mass="64732">MSKTVDSFIDLGLNRYIVNVLHDVGYTKPLPIQIQCIPYLLAGYDVLGMAHTGSGKTAAFVLPLLHNVDINNSCSQGLIITPTRELAIQIGRVCSNFAKYMKKINVVTLYGGQSYGIQLSALNKRPHIIVSTPGRLIDHLNRGTANLSQLKTLVIDEADEMLRMGFLEDVERIIKNIPVKRQTALFSATLPMGIRRISYRFMNNPKEVFIHSNTSMCANIRQSYWLVHSGIAKHEALMRFLETEDFDAAIVFVRTKYATLEISEILERFGYNSAALNGDMNQTVRHQTLDRLRHGKLDILIATDVAARGLDVHRISLVINYDIPINSDAYIHRIGRTGRAGCMGKSLLFVEHKEYRLLRHIERKIKLKIPEVQYPTSKTLFDCRLSRFTNKVEYQLSTENDDLDVYRSLLPQIKPRRDLTTENLAAVLLKIAQGNRPLVFPPDPIIKNKSVSKIRINSSNRQNCFRVENRVIKTKLQSKISDNMDAYHISVGRNDGVKIRHIIRVLSNNIANIRYHKIGNIKLFSFHAIIELDKGLSSNKILTQLSHARILNKPINMKFLGNMSSCNDVH</sequence>
<evidence type="ECO:0000256" key="9">
    <source>
        <dbReference type="RuleBase" id="RU000492"/>
    </source>
</evidence>
<feature type="short sequence motif" description="Q motif" evidence="8">
    <location>
        <begin position="6"/>
        <end position="34"/>
    </location>
</feature>
<evidence type="ECO:0000256" key="2">
    <source>
        <dbReference type="ARBA" id="ARBA00022490"/>
    </source>
</evidence>
<dbReference type="PANTHER" id="PTHR47963">
    <property type="entry name" value="DEAD-BOX ATP-DEPENDENT RNA HELICASE 47, MITOCHONDRIAL"/>
    <property type="match status" value="1"/>
</dbReference>
<dbReference type="Pfam" id="PF25399">
    <property type="entry name" value="DeaD_dimer"/>
    <property type="match status" value="1"/>
</dbReference>
<evidence type="ECO:0000256" key="1">
    <source>
        <dbReference type="ARBA" id="ARBA00012552"/>
    </source>
</evidence>
<feature type="domain" description="Helicase C-terminal" evidence="11">
    <location>
        <begin position="233"/>
        <end position="380"/>
    </location>
</feature>
<comment type="similarity">
    <text evidence="9">Belongs to the DEAD box helicase family.</text>
</comment>
<evidence type="ECO:0000256" key="6">
    <source>
        <dbReference type="ARBA" id="ARBA00022840"/>
    </source>
</evidence>
<dbReference type="SMART" id="SM00490">
    <property type="entry name" value="HELICc"/>
    <property type="match status" value="1"/>
</dbReference>
<dbReference type="Pfam" id="PF03880">
    <property type="entry name" value="DbpA"/>
    <property type="match status" value="1"/>
</dbReference>
<evidence type="ECO:0000259" key="10">
    <source>
        <dbReference type="PROSITE" id="PS51192"/>
    </source>
</evidence>